<name>A0ABP0KNJ9_9DINO</name>
<dbReference type="EMBL" id="CAXAMM010012191">
    <property type="protein sequence ID" value="CAK9028191.1"/>
    <property type="molecule type" value="Genomic_DNA"/>
</dbReference>
<reference evidence="1 2" key="1">
    <citation type="submission" date="2024-02" db="EMBL/GenBank/DDBJ databases">
        <authorList>
            <person name="Chen Y."/>
            <person name="Shah S."/>
            <person name="Dougan E. K."/>
            <person name="Thang M."/>
            <person name="Chan C."/>
        </authorList>
    </citation>
    <scope>NUCLEOTIDE SEQUENCE [LARGE SCALE GENOMIC DNA]</scope>
</reference>
<accession>A0ABP0KNJ9</accession>
<evidence type="ECO:0000313" key="2">
    <source>
        <dbReference type="Proteomes" id="UP001642464"/>
    </source>
</evidence>
<dbReference type="Proteomes" id="UP001642464">
    <property type="component" value="Unassembled WGS sequence"/>
</dbReference>
<evidence type="ECO:0000313" key="1">
    <source>
        <dbReference type="EMBL" id="CAK9028191.1"/>
    </source>
</evidence>
<protein>
    <submittedName>
        <fullName evidence="1">HEAT repeat-containing protein 2</fullName>
    </submittedName>
</protein>
<sequence length="131" mass="14179">MVPLNAWVQLGGSPSKAPPCPEFSDAIYADIHDGDKKAVEIKDSKVRITSTKKSQTWVVKADLNDFCGAMVNFNVPGKPSPPPVPLFARIWRLTRQGCTKNSVEFTDPSGKLAKPGFPLGSWLQLNASPTA</sequence>
<comment type="caution">
    <text evidence="1">The sequence shown here is derived from an EMBL/GenBank/DDBJ whole genome shotgun (WGS) entry which is preliminary data.</text>
</comment>
<keyword evidence="2" id="KW-1185">Reference proteome</keyword>
<organism evidence="1 2">
    <name type="scientific">Durusdinium trenchii</name>
    <dbReference type="NCBI Taxonomy" id="1381693"/>
    <lineage>
        <taxon>Eukaryota</taxon>
        <taxon>Sar</taxon>
        <taxon>Alveolata</taxon>
        <taxon>Dinophyceae</taxon>
        <taxon>Suessiales</taxon>
        <taxon>Symbiodiniaceae</taxon>
        <taxon>Durusdinium</taxon>
    </lineage>
</organism>
<proteinExistence type="predicted"/>
<gene>
    <name evidence="1" type="ORF">SCF082_LOCUS18242</name>
</gene>